<accession>A0A6A4GUI4</accession>
<evidence type="ECO:0000313" key="2">
    <source>
        <dbReference type="Proteomes" id="UP000799118"/>
    </source>
</evidence>
<sequence>MQSVSNNLWTYNLSTPPISGIAVINAESTAEALHRRITNEQSFIAIRCVCHIIQNHIQHTCLTEFRTPAVHANRQTQIKTHVSRIFSELVEVVEAVFCCGTVNSDVKSFPSLFSTSTNSVDTEHTLS</sequence>
<dbReference type="Proteomes" id="UP000799118">
    <property type="component" value="Unassembled WGS sequence"/>
</dbReference>
<organism evidence="1 2">
    <name type="scientific">Gymnopus androsaceus JB14</name>
    <dbReference type="NCBI Taxonomy" id="1447944"/>
    <lineage>
        <taxon>Eukaryota</taxon>
        <taxon>Fungi</taxon>
        <taxon>Dikarya</taxon>
        <taxon>Basidiomycota</taxon>
        <taxon>Agaricomycotina</taxon>
        <taxon>Agaricomycetes</taxon>
        <taxon>Agaricomycetidae</taxon>
        <taxon>Agaricales</taxon>
        <taxon>Marasmiineae</taxon>
        <taxon>Omphalotaceae</taxon>
        <taxon>Gymnopus</taxon>
    </lineage>
</organism>
<evidence type="ECO:0000313" key="1">
    <source>
        <dbReference type="EMBL" id="KAE9388794.1"/>
    </source>
</evidence>
<reference evidence="1" key="1">
    <citation type="journal article" date="2019" name="Environ. Microbiol.">
        <title>Fungal ecological strategies reflected in gene transcription - a case study of two litter decomposers.</title>
        <authorList>
            <person name="Barbi F."/>
            <person name="Kohler A."/>
            <person name="Barry K."/>
            <person name="Baskaran P."/>
            <person name="Daum C."/>
            <person name="Fauchery L."/>
            <person name="Ihrmark K."/>
            <person name="Kuo A."/>
            <person name="LaButti K."/>
            <person name="Lipzen A."/>
            <person name="Morin E."/>
            <person name="Grigoriev I.V."/>
            <person name="Henrissat B."/>
            <person name="Lindahl B."/>
            <person name="Martin F."/>
        </authorList>
    </citation>
    <scope>NUCLEOTIDE SEQUENCE</scope>
    <source>
        <strain evidence="1">JB14</strain>
    </source>
</reference>
<proteinExistence type="predicted"/>
<protein>
    <submittedName>
        <fullName evidence="1">Uncharacterized protein</fullName>
    </submittedName>
</protein>
<dbReference type="EMBL" id="ML769726">
    <property type="protein sequence ID" value="KAE9388794.1"/>
    <property type="molecule type" value="Genomic_DNA"/>
</dbReference>
<keyword evidence="2" id="KW-1185">Reference proteome</keyword>
<name>A0A6A4GUI4_9AGAR</name>
<dbReference type="AlphaFoldDB" id="A0A6A4GUI4"/>
<gene>
    <name evidence="1" type="ORF">BT96DRAFT_1003855</name>
</gene>